<dbReference type="Pfam" id="PF21666">
    <property type="entry name" value="DUF4246_N"/>
    <property type="match status" value="1"/>
</dbReference>
<evidence type="ECO:0000313" key="4">
    <source>
        <dbReference type="EMBL" id="KIN04402.1"/>
    </source>
</evidence>
<dbReference type="InParanoid" id="A0A0C3HQ11"/>
<evidence type="ECO:0000259" key="2">
    <source>
        <dbReference type="Pfam" id="PF14033"/>
    </source>
</evidence>
<dbReference type="Pfam" id="PF14033">
    <property type="entry name" value="DUF4246"/>
    <property type="match status" value="1"/>
</dbReference>
<feature type="compositionally biased region" description="Acidic residues" evidence="1">
    <location>
        <begin position="257"/>
        <end position="267"/>
    </location>
</feature>
<sequence>MDVITDKPGWEEKVFDDEIAEKWKTEAMATKGRDVTREMADWVIAELRFKAESFKAVGAVSAYDGDVVKSDISVPTDLKEALQAAVKDLEDIPMSSKDYHPGSDGKVLDLVHPSLFPLIYGRTRVVTNSLIGLDECIRSCGKGEVVRIRADETQILNRDDGYRYGRQNLRPWLPSEVEFSPDGSAKFTSYINNLHPLKYKNLYSIIEKIIDRAIPLWNKTLFPLQDKLHGKYRLCRIPYSVQEFDPDPDRMSPEDTPQQEEGEQEDTYWERRDQWARDIRRVVLPNPGEFKPPPSIDAADMMDIKRDYAHRGLQVVVKLANIELTPEKPTYEGGTWHVEGQMNEHICATALYYLSNSNITSSRLAFRQQSSYDDANEISYAQDEHDFLSAVFGCENDEPAVQEVGSVECSEGRLLTFPNILQHRVLPFGLADPTKPGHRKILALFLIDPNIRIISTANVPPQQRDWWADAILEDFARHKRTDAFGKLSQEISDKIFESVDDFPIGMDEAKEIRLKLMEERRLYVIDANKSFESSGFSLCEH</sequence>
<dbReference type="InterPro" id="IPR025340">
    <property type="entry name" value="DUF4246"/>
</dbReference>
<dbReference type="PANTHER" id="PTHR33119">
    <property type="entry name" value="IFI3P"/>
    <property type="match status" value="1"/>
</dbReference>
<reference evidence="4 5" key="1">
    <citation type="submission" date="2014-04" db="EMBL/GenBank/DDBJ databases">
        <authorList>
            <consortium name="DOE Joint Genome Institute"/>
            <person name="Kuo A."/>
            <person name="Martino E."/>
            <person name="Perotto S."/>
            <person name="Kohler A."/>
            <person name="Nagy L.G."/>
            <person name="Floudas D."/>
            <person name="Copeland A."/>
            <person name="Barry K.W."/>
            <person name="Cichocki N."/>
            <person name="Veneault-Fourrey C."/>
            <person name="LaButti K."/>
            <person name="Lindquist E.A."/>
            <person name="Lipzen A."/>
            <person name="Lundell T."/>
            <person name="Morin E."/>
            <person name="Murat C."/>
            <person name="Sun H."/>
            <person name="Tunlid A."/>
            <person name="Henrissat B."/>
            <person name="Grigoriev I.V."/>
            <person name="Hibbett D.S."/>
            <person name="Martin F."/>
            <person name="Nordberg H.P."/>
            <person name="Cantor M.N."/>
            <person name="Hua S.X."/>
        </authorList>
    </citation>
    <scope>NUCLEOTIDE SEQUENCE [LARGE SCALE GENOMIC DNA]</scope>
    <source>
        <strain evidence="4 5">Zn</strain>
    </source>
</reference>
<keyword evidence="5" id="KW-1185">Reference proteome</keyword>
<dbReference type="InterPro" id="IPR049192">
    <property type="entry name" value="DUF4246_C"/>
</dbReference>
<dbReference type="InterPro" id="IPR049207">
    <property type="entry name" value="DUF4246_N"/>
</dbReference>
<dbReference type="Proteomes" id="UP000054321">
    <property type="component" value="Unassembled WGS sequence"/>
</dbReference>
<dbReference type="OrthoDB" id="415532at2759"/>
<feature type="domain" description="DUF4246" evidence="2">
    <location>
        <begin position="38"/>
        <end position="469"/>
    </location>
</feature>
<evidence type="ECO:0000256" key="1">
    <source>
        <dbReference type="SAM" id="MobiDB-lite"/>
    </source>
</evidence>
<dbReference type="STRING" id="913774.A0A0C3HQ11"/>
<feature type="domain" description="DUF4246" evidence="3">
    <location>
        <begin position="1"/>
        <end position="26"/>
    </location>
</feature>
<dbReference type="EMBL" id="KN832872">
    <property type="protein sequence ID" value="KIN04402.1"/>
    <property type="molecule type" value="Genomic_DNA"/>
</dbReference>
<name>A0A0C3HQ11_OIDMZ</name>
<evidence type="ECO:0000259" key="3">
    <source>
        <dbReference type="Pfam" id="PF21666"/>
    </source>
</evidence>
<organism evidence="4 5">
    <name type="scientific">Oidiodendron maius (strain Zn)</name>
    <dbReference type="NCBI Taxonomy" id="913774"/>
    <lineage>
        <taxon>Eukaryota</taxon>
        <taxon>Fungi</taxon>
        <taxon>Dikarya</taxon>
        <taxon>Ascomycota</taxon>
        <taxon>Pezizomycotina</taxon>
        <taxon>Leotiomycetes</taxon>
        <taxon>Leotiomycetes incertae sedis</taxon>
        <taxon>Myxotrichaceae</taxon>
        <taxon>Oidiodendron</taxon>
    </lineage>
</organism>
<dbReference type="AlphaFoldDB" id="A0A0C3HQ11"/>
<dbReference type="PANTHER" id="PTHR33119:SF1">
    <property type="entry name" value="FE2OG DIOXYGENASE DOMAIN-CONTAINING PROTEIN"/>
    <property type="match status" value="1"/>
</dbReference>
<gene>
    <name evidence="4" type="ORF">OIDMADRAFT_115831</name>
</gene>
<reference evidence="5" key="2">
    <citation type="submission" date="2015-01" db="EMBL/GenBank/DDBJ databases">
        <title>Evolutionary Origins and Diversification of the Mycorrhizal Mutualists.</title>
        <authorList>
            <consortium name="DOE Joint Genome Institute"/>
            <consortium name="Mycorrhizal Genomics Consortium"/>
            <person name="Kohler A."/>
            <person name="Kuo A."/>
            <person name="Nagy L.G."/>
            <person name="Floudas D."/>
            <person name="Copeland A."/>
            <person name="Barry K.W."/>
            <person name="Cichocki N."/>
            <person name="Veneault-Fourrey C."/>
            <person name="LaButti K."/>
            <person name="Lindquist E.A."/>
            <person name="Lipzen A."/>
            <person name="Lundell T."/>
            <person name="Morin E."/>
            <person name="Murat C."/>
            <person name="Riley R."/>
            <person name="Ohm R."/>
            <person name="Sun H."/>
            <person name="Tunlid A."/>
            <person name="Henrissat B."/>
            <person name="Grigoriev I.V."/>
            <person name="Hibbett D.S."/>
            <person name="Martin F."/>
        </authorList>
    </citation>
    <scope>NUCLEOTIDE SEQUENCE [LARGE SCALE GENOMIC DNA]</scope>
    <source>
        <strain evidence="5">Zn</strain>
    </source>
</reference>
<accession>A0A0C3HQ11</accession>
<dbReference type="HOGENOM" id="CLU_012066_2_0_1"/>
<evidence type="ECO:0000313" key="5">
    <source>
        <dbReference type="Proteomes" id="UP000054321"/>
    </source>
</evidence>
<protein>
    <submittedName>
        <fullName evidence="4">Uncharacterized protein</fullName>
    </submittedName>
</protein>
<proteinExistence type="predicted"/>
<feature type="region of interest" description="Disordered" evidence="1">
    <location>
        <begin position="243"/>
        <end position="267"/>
    </location>
</feature>